<dbReference type="InterPro" id="IPR023393">
    <property type="entry name" value="START-like_dom_sf"/>
</dbReference>
<dbReference type="PANTHER" id="PTHR31213:SF157">
    <property type="entry name" value="MAJOR ALLERGEN MAL D 1-LIKE"/>
    <property type="match status" value="1"/>
</dbReference>
<dbReference type="PANTHER" id="PTHR31213">
    <property type="entry name" value="OS08G0374000 PROTEIN-RELATED"/>
    <property type="match status" value="1"/>
</dbReference>
<evidence type="ECO:0000313" key="4">
    <source>
        <dbReference type="Proteomes" id="UP000834106"/>
    </source>
</evidence>
<dbReference type="GO" id="GO:0005737">
    <property type="term" value="C:cytoplasm"/>
    <property type="evidence" value="ECO:0007669"/>
    <property type="project" value="TreeGrafter"/>
</dbReference>
<dbReference type="SUPFAM" id="SSF55961">
    <property type="entry name" value="Bet v1-like"/>
    <property type="match status" value="1"/>
</dbReference>
<dbReference type="CDD" id="cd07816">
    <property type="entry name" value="Bet_v1-like"/>
    <property type="match status" value="1"/>
</dbReference>
<dbReference type="Gene3D" id="3.30.530.20">
    <property type="match status" value="1"/>
</dbReference>
<protein>
    <recommendedName>
        <fullName evidence="2">Bet v I/Major latex protein domain-containing protein</fullName>
    </recommendedName>
</protein>
<organism evidence="3 4">
    <name type="scientific">Fraxinus pennsylvanica</name>
    <dbReference type="NCBI Taxonomy" id="56036"/>
    <lineage>
        <taxon>Eukaryota</taxon>
        <taxon>Viridiplantae</taxon>
        <taxon>Streptophyta</taxon>
        <taxon>Embryophyta</taxon>
        <taxon>Tracheophyta</taxon>
        <taxon>Spermatophyta</taxon>
        <taxon>Magnoliopsida</taxon>
        <taxon>eudicotyledons</taxon>
        <taxon>Gunneridae</taxon>
        <taxon>Pentapetalae</taxon>
        <taxon>asterids</taxon>
        <taxon>lamiids</taxon>
        <taxon>Lamiales</taxon>
        <taxon>Oleaceae</taxon>
        <taxon>Oleeae</taxon>
        <taxon>Fraxinus</taxon>
    </lineage>
</organism>
<dbReference type="Proteomes" id="UP000834106">
    <property type="component" value="Chromosome 14"/>
</dbReference>
<dbReference type="GO" id="GO:0038023">
    <property type="term" value="F:signaling receptor activity"/>
    <property type="evidence" value="ECO:0007669"/>
    <property type="project" value="InterPro"/>
</dbReference>
<dbReference type="EMBL" id="OU503049">
    <property type="protein sequence ID" value="CAI9776042.1"/>
    <property type="molecule type" value="Genomic_DNA"/>
</dbReference>
<proteinExistence type="inferred from homology"/>
<dbReference type="Pfam" id="PF00407">
    <property type="entry name" value="Bet_v_1"/>
    <property type="match status" value="1"/>
</dbReference>
<dbReference type="GO" id="GO:0009738">
    <property type="term" value="P:abscisic acid-activated signaling pathway"/>
    <property type="evidence" value="ECO:0007669"/>
    <property type="project" value="InterPro"/>
</dbReference>
<dbReference type="InterPro" id="IPR024949">
    <property type="entry name" value="Bet_v_I_allergen"/>
</dbReference>
<dbReference type="InterPro" id="IPR000916">
    <property type="entry name" value="Bet_v_I/MLP"/>
</dbReference>
<dbReference type="GO" id="GO:0006952">
    <property type="term" value="P:defense response"/>
    <property type="evidence" value="ECO:0007669"/>
    <property type="project" value="InterPro"/>
</dbReference>
<feature type="domain" description="Bet v I/Major latex protein" evidence="2">
    <location>
        <begin position="2"/>
        <end position="136"/>
    </location>
</feature>
<name>A0AAD1ZUT3_9LAMI</name>
<dbReference type="AlphaFoldDB" id="A0AAD1ZUT3"/>
<dbReference type="GO" id="GO:0004864">
    <property type="term" value="F:protein phosphatase inhibitor activity"/>
    <property type="evidence" value="ECO:0007669"/>
    <property type="project" value="InterPro"/>
</dbReference>
<evidence type="ECO:0000256" key="1">
    <source>
        <dbReference type="ARBA" id="ARBA00009744"/>
    </source>
</evidence>
<reference evidence="3" key="1">
    <citation type="submission" date="2023-05" db="EMBL/GenBank/DDBJ databases">
        <authorList>
            <person name="Huff M."/>
        </authorList>
    </citation>
    <scope>NUCLEOTIDE SEQUENCE</scope>
</reference>
<dbReference type="GO" id="GO:0005634">
    <property type="term" value="C:nucleus"/>
    <property type="evidence" value="ECO:0007669"/>
    <property type="project" value="TreeGrafter"/>
</dbReference>
<evidence type="ECO:0000313" key="3">
    <source>
        <dbReference type="EMBL" id="CAI9776042.1"/>
    </source>
</evidence>
<dbReference type="PRINTS" id="PR00634">
    <property type="entry name" value="BETALLERGEN"/>
</dbReference>
<dbReference type="InterPro" id="IPR050279">
    <property type="entry name" value="Plant_def-hormone_signal"/>
</dbReference>
<evidence type="ECO:0000259" key="2">
    <source>
        <dbReference type="Pfam" id="PF00407"/>
    </source>
</evidence>
<sequence>MGIFKFFHEIKANASHKRMFKAVMIDNADVLPKASPFIKSIETVQGDGGVGSIMQTNFSDGAQHKYMKNRIDHLDPENCVGKLTLVEGDVLGDKIESISYEVKFEDSKDAGCVVKITTEYHTKGDVVLKEEDINASKEQSFGLYKAYADYLNANPHVCA</sequence>
<dbReference type="GO" id="GO:0010427">
    <property type="term" value="F:abscisic acid binding"/>
    <property type="evidence" value="ECO:0007669"/>
    <property type="project" value="InterPro"/>
</dbReference>
<gene>
    <name evidence="3" type="ORF">FPE_LOCUS23472</name>
</gene>
<accession>A0AAD1ZUT3</accession>
<dbReference type="FunFam" id="3.30.530.20:FF:000007">
    <property type="entry name" value="Major pollen allergen Bet v 1-A"/>
    <property type="match status" value="1"/>
</dbReference>
<comment type="similarity">
    <text evidence="1">Belongs to the BetVI family.</text>
</comment>
<keyword evidence="4" id="KW-1185">Reference proteome</keyword>